<keyword evidence="2" id="KW-1133">Transmembrane helix</keyword>
<evidence type="ECO:0000313" key="3">
    <source>
        <dbReference type="EMBL" id="MST95527.1"/>
    </source>
</evidence>
<comment type="caution">
    <text evidence="3">The sequence shown here is derived from an EMBL/GenBank/DDBJ whole genome shotgun (WGS) entry which is preliminary data.</text>
</comment>
<dbReference type="Gene3D" id="3.30.700.10">
    <property type="entry name" value="Glycoprotein, Type 4 Pilin"/>
    <property type="match status" value="1"/>
</dbReference>
<evidence type="ECO:0000256" key="2">
    <source>
        <dbReference type="SAM" id="Phobius"/>
    </source>
</evidence>
<dbReference type="InterPro" id="IPR000983">
    <property type="entry name" value="Bac_GSPG_pilin"/>
</dbReference>
<dbReference type="RefSeq" id="WP_106053081.1">
    <property type="nucleotide sequence ID" value="NZ_CALXOB010000042.1"/>
</dbReference>
<dbReference type="NCBIfam" id="TIGR02532">
    <property type="entry name" value="IV_pilin_GFxxxE"/>
    <property type="match status" value="1"/>
</dbReference>
<keyword evidence="1" id="KW-0488">Methylation</keyword>
<proteinExistence type="predicted"/>
<evidence type="ECO:0000313" key="4">
    <source>
        <dbReference type="Proteomes" id="UP000435649"/>
    </source>
</evidence>
<dbReference type="InterPro" id="IPR012902">
    <property type="entry name" value="N_methyl_site"/>
</dbReference>
<sequence length="248" mass="26927">MKRYFTLIELLIVIAIIAILASMLLPALQQARERARTITCASNQKQVLTTLAMYTDDNRGQILPWSGSINGGSSGKWASMLYAYQSGTKAADWGYFGSDNRPYNPFRCPSTTERLSPAGGGGGIHYGANAHVGKTSDGKQSGGYFPNASYSNTRYRSIGMIRNPSRLAAIADLNRPGNWSSPAVFAGRGELCGLIGEDFDFSMDILKGAVWRHSGGANIGMGDGHVEFRHARSIPKLGGDDPFWFYTK</sequence>
<reference evidence="3 4" key="1">
    <citation type="submission" date="2019-08" db="EMBL/GenBank/DDBJ databases">
        <title>In-depth cultivation of the pig gut microbiome towards novel bacterial diversity and tailored functional studies.</title>
        <authorList>
            <person name="Wylensek D."/>
            <person name="Hitch T.C.A."/>
            <person name="Clavel T."/>
        </authorList>
    </citation>
    <scope>NUCLEOTIDE SEQUENCE [LARGE SCALE GENOMIC DNA]</scope>
    <source>
        <strain evidence="3 4">BBE-744-WT-12</strain>
    </source>
</reference>
<feature type="transmembrane region" description="Helical" evidence="2">
    <location>
        <begin position="7"/>
        <end position="28"/>
    </location>
</feature>
<dbReference type="AlphaFoldDB" id="A0A844FWF3"/>
<protein>
    <submittedName>
        <fullName evidence="3">Prepilin-type N-terminal cleavage/methylation domain-containing protein</fullName>
    </submittedName>
</protein>
<accession>A0A844FWF3</accession>
<dbReference type="GO" id="GO:0015627">
    <property type="term" value="C:type II protein secretion system complex"/>
    <property type="evidence" value="ECO:0007669"/>
    <property type="project" value="InterPro"/>
</dbReference>
<dbReference type="InterPro" id="IPR027558">
    <property type="entry name" value="Pre_pil_HX9DG_C"/>
</dbReference>
<evidence type="ECO:0000256" key="1">
    <source>
        <dbReference type="ARBA" id="ARBA00022481"/>
    </source>
</evidence>
<dbReference type="InterPro" id="IPR045584">
    <property type="entry name" value="Pilin-like"/>
</dbReference>
<dbReference type="PRINTS" id="PR00813">
    <property type="entry name" value="BCTERIALGSPG"/>
</dbReference>
<gene>
    <name evidence="3" type="ORF">FYJ85_00500</name>
</gene>
<dbReference type="SUPFAM" id="SSF54523">
    <property type="entry name" value="Pili subunits"/>
    <property type="match status" value="1"/>
</dbReference>
<dbReference type="PANTHER" id="PTHR30093">
    <property type="entry name" value="GENERAL SECRETION PATHWAY PROTEIN G"/>
    <property type="match status" value="1"/>
</dbReference>
<keyword evidence="4" id="KW-1185">Reference proteome</keyword>
<dbReference type="GO" id="GO:0015628">
    <property type="term" value="P:protein secretion by the type II secretion system"/>
    <property type="evidence" value="ECO:0007669"/>
    <property type="project" value="InterPro"/>
</dbReference>
<keyword evidence="2" id="KW-0472">Membrane</keyword>
<organism evidence="3 4">
    <name type="scientific">Victivallis lenta</name>
    <dbReference type="NCBI Taxonomy" id="2606640"/>
    <lineage>
        <taxon>Bacteria</taxon>
        <taxon>Pseudomonadati</taxon>
        <taxon>Lentisphaerota</taxon>
        <taxon>Lentisphaeria</taxon>
        <taxon>Victivallales</taxon>
        <taxon>Victivallaceae</taxon>
        <taxon>Victivallis</taxon>
    </lineage>
</organism>
<dbReference type="NCBIfam" id="TIGR04294">
    <property type="entry name" value="pre_pil_HX9DG"/>
    <property type="match status" value="1"/>
</dbReference>
<name>A0A844FWF3_9BACT</name>
<dbReference type="Proteomes" id="UP000435649">
    <property type="component" value="Unassembled WGS sequence"/>
</dbReference>
<keyword evidence="2" id="KW-0812">Transmembrane</keyword>
<dbReference type="EMBL" id="VUNS01000001">
    <property type="protein sequence ID" value="MST95527.1"/>
    <property type="molecule type" value="Genomic_DNA"/>
</dbReference>